<feature type="domain" description="MPN" evidence="8">
    <location>
        <begin position="72"/>
        <end position="198"/>
    </location>
</feature>
<dbReference type="Pfam" id="PF04002">
    <property type="entry name" value="RadC"/>
    <property type="match status" value="1"/>
</dbReference>
<evidence type="ECO:0000256" key="2">
    <source>
        <dbReference type="ARBA" id="ARBA00022670"/>
    </source>
</evidence>
<dbReference type="GO" id="GO:0003697">
    <property type="term" value="F:single-stranded DNA binding"/>
    <property type="evidence" value="ECO:0007669"/>
    <property type="project" value="InterPro"/>
</dbReference>
<keyword evidence="2" id="KW-0645">Protease</keyword>
<sequence>MNPAEETRYIAAYARIIGVQEAVVTEYAQRKGIAALVDNAYQLLETPEQLAKHQAFLDLYRMSSSLTREKPILSSPSIAAGYMHSVIDQVHDKESLVVAFLNTKNRVIDYEQVSIGTINSSVIHPREVFRNAILNKAVSVLLCHNHPSGNLTPSPEDLAVTKSLKEAGEMLGIPVVDHIIITGLNRQDVYSFRAQGVLEAHGHYQTESTLAEKKPAYDSKDKALDEITARLEEGIKEIFSSGKYADYLKVMSRFHRYSLNNTLLIAMQNPEASLVAGYHAWQKKFERHVCKGEQAIRIIAPAPERRLVQKEKLDPVSQQPILDKDGQPIMEETEINVPRFKVVPVFDVSQTEGKELPSLSKALDKPVQAYELLFNALKNASPVPIAFENMKATKDGYYHLKDKRIALRKGMSESQTLASAVHEIAHAKLHDRDPQARGAQAGEKGKDPRTQEVEAESIAYAVCQYYGIETGENSFGYVAGWSGDKELSELKASLKTIRDTASDLIDSIDAKMLELKNELDKEPAQTKETARKTVKGKAVALAEELQAYGFETAPITQTGIEGQGLRPWLRALVQEDASPYTSFASVLLKDLNEIDQNRATYMLENGERLSLLREGEGIQYQLQDPAQNLLAEGLLAEPELLLDAAKDQVLSQSGRSEIQTERISERELEALSILGASEPQVTFTRSELDDIPSGMSLPLSQANRLMERLDQRQAIDRQRSDYAGPLTYSTDFRIEYIKEGIPAAYTGKQEIGAGEGSLSHHMQLTVQEALSDRIWRNYLNEMGETQLQADPNALEDVRNRLLPYFNQHQALTFLKERTEGYQAGLASVAEEKREALTAYYADVSSYVQESRLQMNLSANPQSPDFPQLDAYINEHASEKDLDHDGSPERVDIDGQDSRVQVTHHLDKRDGLTEKQSIRERLRGTKASKQENPDKEENFQELEIS</sequence>
<name>A0A1Y6K2W4_9CHLR</name>
<proteinExistence type="inferred from homology"/>
<evidence type="ECO:0000256" key="7">
    <source>
        <dbReference type="SAM" id="MobiDB-lite"/>
    </source>
</evidence>
<feature type="region of interest" description="Disordered" evidence="7">
    <location>
        <begin position="878"/>
        <end position="944"/>
    </location>
</feature>
<keyword evidence="4" id="KW-0378">Hydrolase</keyword>
<dbReference type="GO" id="GO:0006508">
    <property type="term" value="P:proteolysis"/>
    <property type="evidence" value="ECO:0007669"/>
    <property type="project" value="UniProtKB-KW"/>
</dbReference>
<accession>A0A1Y6K2W4</accession>
<evidence type="ECO:0000256" key="5">
    <source>
        <dbReference type="ARBA" id="ARBA00022833"/>
    </source>
</evidence>
<dbReference type="GO" id="GO:0046872">
    <property type="term" value="F:metal ion binding"/>
    <property type="evidence" value="ECO:0007669"/>
    <property type="project" value="UniProtKB-KW"/>
</dbReference>
<dbReference type="PROSITE" id="PS50249">
    <property type="entry name" value="MPN"/>
    <property type="match status" value="1"/>
</dbReference>
<organism evidence="9 10">
    <name type="scientific">Candidatus Brevifilum fermentans</name>
    <dbReference type="NCBI Taxonomy" id="1986204"/>
    <lineage>
        <taxon>Bacteria</taxon>
        <taxon>Bacillati</taxon>
        <taxon>Chloroflexota</taxon>
        <taxon>Anaerolineae</taxon>
        <taxon>Anaerolineales</taxon>
        <taxon>Anaerolineaceae</taxon>
        <taxon>Candidatus Brevifilum</taxon>
    </lineage>
</organism>
<dbReference type="InterPro" id="IPR001405">
    <property type="entry name" value="UPF0758"/>
</dbReference>
<evidence type="ECO:0000256" key="1">
    <source>
        <dbReference type="ARBA" id="ARBA00010243"/>
    </source>
</evidence>
<dbReference type="CDD" id="cd08071">
    <property type="entry name" value="MPN_DUF2466"/>
    <property type="match status" value="1"/>
</dbReference>
<reference evidence="10" key="1">
    <citation type="submission" date="2017-05" db="EMBL/GenBank/DDBJ databases">
        <authorList>
            <person name="Kirkegaard R."/>
            <person name="Mcilroy J S."/>
        </authorList>
    </citation>
    <scope>NUCLEOTIDE SEQUENCE [LARGE SCALE GENOMIC DNA]</scope>
</reference>
<dbReference type="InterPro" id="IPR020891">
    <property type="entry name" value="UPF0758_CS"/>
</dbReference>
<dbReference type="PANTHER" id="PTHR30471">
    <property type="entry name" value="DNA REPAIR PROTEIN RADC"/>
    <property type="match status" value="1"/>
</dbReference>
<dbReference type="Pfam" id="PF18840">
    <property type="entry name" value="LPD25"/>
    <property type="match status" value="1"/>
</dbReference>
<keyword evidence="6" id="KW-0482">Metalloprotease</keyword>
<dbReference type="InterPro" id="IPR041045">
    <property type="entry name" value="LPD25"/>
</dbReference>
<dbReference type="KEGG" id="abat:CFX1CAM_0938"/>
<dbReference type="EMBL" id="LT859958">
    <property type="protein sequence ID" value="SMX54003.1"/>
    <property type="molecule type" value="Genomic_DNA"/>
</dbReference>
<dbReference type="PANTHER" id="PTHR30471:SF3">
    <property type="entry name" value="UPF0758 PROTEIN YEES-RELATED"/>
    <property type="match status" value="1"/>
</dbReference>
<evidence type="ECO:0000256" key="4">
    <source>
        <dbReference type="ARBA" id="ARBA00022801"/>
    </source>
</evidence>
<dbReference type="InterPro" id="IPR037518">
    <property type="entry name" value="MPN"/>
</dbReference>
<dbReference type="RefSeq" id="WP_087861899.1">
    <property type="nucleotide sequence ID" value="NZ_LT859958.1"/>
</dbReference>
<feature type="region of interest" description="Disordered" evidence="7">
    <location>
        <begin position="427"/>
        <end position="452"/>
    </location>
</feature>
<protein>
    <recommendedName>
        <fullName evidence="8">MPN domain-containing protein</fullName>
    </recommendedName>
</protein>
<gene>
    <name evidence="9" type="ORF">CFX1CAM_0938</name>
</gene>
<keyword evidence="3" id="KW-0479">Metal-binding</keyword>
<keyword evidence="10" id="KW-1185">Reference proteome</keyword>
<dbReference type="OrthoDB" id="9803716at2"/>
<dbReference type="AlphaFoldDB" id="A0A1Y6K2W4"/>
<feature type="compositionally biased region" description="Basic and acidic residues" evidence="7">
    <location>
        <begin position="903"/>
        <end position="937"/>
    </location>
</feature>
<evidence type="ECO:0000313" key="9">
    <source>
        <dbReference type="EMBL" id="SMX54003.1"/>
    </source>
</evidence>
<comment type="similarity">
    <text evidence="1">Belongs to the UPF0758 family.</text>
</comment>
<dbReference type="Proteomes" id="UP000195514">
    <property type="component" value="Chromosome I"/>
</dbReference>
<dbReference type="InterPro" id="IPR010359">
    <property type="entry name" value="IrrE_HExxH"/>
</dbReference>
<dbReference type="InterPro" id="IPR013610">
    <property type="entry name" value="ArdC_N"/>
</dbReference>
<evidence type="ECO:0000313" key="10">
    <source>
        <dbReference type="Proteomes" id="UP000195514"/>
    </source>
</evidence>
<feature type="compositionally biased region" description="Basic and acidic residues" evidence="7">
    <location>
        <begin position="443"/>
        <end position="452"/>
    </location>
</feature>
<dbReference type="PROSITE" id="PS01302">
    <property type="entry name" value="UPF0758"/>
    <property type="match status" value="1"/>
</dbReference>
<evidence type="ECO:0000259" key="8">
    <source>
        <dbReference type="PROSITE" id="PS50249"/>
    </source>
</evidence>
<keyword evidence="5" id="KW-0862">Zinc</keyword>
<dbReference type="Pfam" id="PF06114">
    <property type="entry name" value="Peptidase_M78"/>
    <property type="match status" value="1"/>
</dbReference>
<dbReference type="GO" id="GO:0008237">
    <property type="term" value="F:metallopeptidase activity"/>
    <property type="evidence" value="ECO:0007669"/>
    <property type="project" value="UniProtKB-KW"/>
</dbReference>
<feature type="compositionally biased region" description="Basic and acidic residues" evidence="7">
    <location>
        <begin position="878"/>
        <end position="896"/>
    </location>
</feature>
<evidence type="ECO:0000256" key="6">
    <source>
        <dbReference type="ARBA" id="ARBA00023049"/>
    </source>
</evidence>
<dbReference type="Pfam" id="PF08401">
    <property type="entry name" value="ArdcN"/>
    <property type="match status" value="1"/>
</dbReference>
<dbReference type="Gene3D" id="3.40.140.10">
    <property type="entry name" value="Cytidine Deaminase, domain 2"/>
    <property type="match status" value="1"/>
</dbReference>
<evidence type="ECO:0000256" key="3">
    <source>
        <dbReference type="ARBA" id="ARBA00022723"/>
    </source>
</evidence>
<dbReference type="InterPro" id="IPR025657">
    <property type="entry name" value="RadC_JAB"/>
</dbReference>